<evidence type="ECO:0000313" key="2">
    <source>
        <dbReference type="EMBL" id="BAS95689.1"/>
    </source>
</evidence>
<dbReference type="PaxDb" id="39947-A0A0N7KLD2"/>
<reference evidence="2 3" key="3">
    <citation type="journal article" date="2013" name="Rice">
        <title>Improvement of the Oryza sativa Nipponbare reference genome using next generation sequence and optical map data.</title>
        <authorList>
            <person name="Kawahara Y."/>
            <person name="de la Bastide M."/>
            <person name="Hamilton J.P."/>
            <person name="Kanamori H."/>
            <person name="McCombie W.R."/>
            <person name="Ouyang S."/>
            <person name="Schwartz D.C."/>
            <person name="Tanaka T."/>
            <person name="Wu J."/>
            <person name="Zhou S."/>
            <person name="Childs K.L."/>
            <person name="Davidson R.M."/>
            <person name="Lin H."/>
            <person name="Quesada-Ocampo L."/>
            <person name="Vaillancourt B."/>
            <person name="Sakai H."/>
            <person name="Lee S.S."/>
            <person name="Kim J."/>
            <person name="Numa H."/>
            <person name="Itoh T."/>
            <person name="Buell C.R."/>
            <person name="Matsumoto T."/>
        </authorList>
    </citation>
    <scope>NUCLEOTIDE SEQUENCE [LARGE SCALE GENOMIC DNA]</scope>
    <source>
        <strain evidence="3">cv. Nipponbare</strain>
    </source>
</reference>
<organism evidence="2 3">
    <name type="scientific">Oryza sativa subsp. japonica</name>
    <name type="common">Rice</name>
    <dbReference type="NCBI Taxonomy" id="39947"/>
    <lineage>
        <taxon>Eukaryota</taxon>
        <taxon>Viridiplantae</taxon>
        <taxon>Streptophyta</taxon>
        <taxon>Embryophyta</taxon>
        <taxon>Tracheophyta</taxon>
        <taxon>Spermatophyta</taxon>
        <taxon>Magnoliopsida</taxon>
        <taxon>Liliopsida</taxon>
        <taxon>Poales</taxon>
        <taxon>Poaceae</taxon>
        <taxon>BOP clade</taxon>
        <taxon>Oryzoideae</taxon>
        <taxon>Oryzeae</taxon>
        <taxon>Oryzinae</taxon>
        <taxon>Oryza</taxon>
        <taxon>Oryza sativa</taxon>
    </lineage>
</organism>
<reference evidence="2 3" key="2">
    <citation type="journal article" date="2013" name="Plant Cell Physiol.">
        <title>Rice Annotation Project Database (RAP-DB): an integrative and interactive database for rice genomics.</title>
        <authorList>
            <person name="Sakai H."/>
            <person name="Lee S.S."/>
            <person name="Tanaka T."/>
            <person name="Numa H."/>
            <person name="Kim J."/>
            <person name="Kawahara Y."/>
            <person name="Wakimoto H."/>
            <person name="Yang C.C."/>
            <person name="Iwamoto M."/>
            <person name="Abe T."/>
            <person name="Yamada Y."/>
            <person name="Muto A."/>
            <person name="Inokuchi H."/>
            <person name="Ikemura T."/>
            <person name="Matsumoto T."/>
            <person name="Sasaki T."/>
            <person name="Itoh T."/>
        </authorList>
    </citation>
    <scope>NUCLEOTIDE SEQUENCE [LARGE SCALE GENOMIC DNA]</scope>
    <source>
        <strain evidence="3">cv. Nipponbare</strain>
    </source>
</reference>
<feature type="compositionally biased region" description="Basic residues" evidence="1">
    <location>
        <begin position="72"/>
        <end position="85"/>
    </location>
</feature>
<protein>
    <submittedName>
        <fullName evidence="2">Os05g0597400 protein</fullName>
    </submittedName>
</protein>
<dbReference type="STRING" id="39947.A0A0N7KLD2"/>
<dbReference type="eggNOG" id="ENOG502QTAE">
    <property type="taxonomic scope" value="Eukaryota"/>
</dbReference>
<dbReference type="InParanoid" id="A0A0N7KLD2"/>
<dbReference type="AlphaFoldDB" id="A0A0N7KLD2"/>
<sequence>MEALPDIYPLTGLQIGDMQSYVSRAFLYFAPLSKKVFILVDNQPWRSSKQSRSARLWQFMGAPLLRPEHLERHRRRRSSSRRRVQHGGAAVVRGGGPEAGAAWVPSVRGVVERRARHQLPERAADGHVVGAGGEVHEEMGVLQRGAGGRLHQALVPWPRPRG</sequence>
<dbReference type="PANTHER" id="PTHR34553:SF2">
    <property type="entry name" value="(WILD MALAYSIAN BANANA) HYPOTHETICAL PROTEIN"/>
    <property type="match status" value="1"/>
</dbReference>
<name>A0A0N7KLD2_ORYSJ</name>
<gene>
    <name evidence="2" type="ordered locus">Os05g0597400</name>
    <name evidence="2" type="ORF">OSNPB_050597400</name>
</gene>
<reference evidence="3" key="1">
    <citation type="journal article" date="2005" name="Nature">
        <title>The map-based sequence of the rice genome.</title>
        <authorList>
            <consortium name="International rice genome sequencing project (IRGSP)"/>
            <person name="Matsumoto T."/>
            <person name="Wu J."/>
            <person name="Kanamori H."/>
            <person name="Katayose Y."/>
            <person name="Fujisawa M."/>
            <person name="Namiki N."/>
            <person name="Mizuno H."/>
            <person name="Yamamoto K."/>
            <person name="Antonio B.A."/>
            <person name="Baba T."/>
            <person name="Sakata K."/>
            <person name="Nagamura Y."/>
            <person name="Aoki H."/>
            <person name="Arikawa K."/>
            <person name="Arita K."/>
            <person name="Bito T."/>
            <person name="Chiden Y."/>
            <person name="Fujitsuka N."/>
            <person name="Fukunaka R."/>
            <person name="Hamada M."/>
            <person name="Harada C."/>
            <person name="Hayashi A."/>
            <person name="Hijishita S."/>
            <person name="Honda M."/>
            <person name="Hosokawa S."/>
            <person name="Ichikawa Y."/>
            <person name="Idonuma A."/>
            <person name="Iijima M."/>
            <person name="Ikeda M."/>
            <person name="Ikeno M."/>
            <person name="Ito K."/>
            <person name="Ito S."/>
            <person name="Ito T."/>
            <person name="Ito Y."/>
            <person name="Ito Y."/>
            <person name="Iwabuchi A."/>
            <person name="Kamiya K."/>
            <person name="Karasawa W."/>
            <person name="Kurita K."/>
            <person name="Katagiri S."/>
            <person name="Kikuta A."/>
            <person name="Kobayashi H."/>
            <person name="Kobayashi N."/>
            <person name="Machita K."/>
            <person name="Maehara T."/>
            <person name="Masukawa M."/>
            <person name="Mizubayashi T."/>
            <person name="Mukai Y."/>
            <person name="Nagasaki H."/>
            <person name="Nagata Y."/>
            <person name="Naito S."/>
            <person name="Nakashima M."/>
            <person name="Nakama Y."/>
            <person name="Nakamichi Y."/>
            <person name="Nakamura M."/>
            <person name="Meguro A."/>
            <person name="Negishi M."/>
            <person name="Ohta I."/>
            <person name="Ohta T."/>
            <person name="Okamoto M."/>
            <person name="Ono N."/>
            <person name="Saji S."/>
            <person name="Sakaguchi M."/>
            <person name="Sakai K."/>
            <person name="Shibata M."/>
            <person name="Shimokawa T."/>
            <person name="Song J."/>
            <person name="Takazaki Y."/>
            <person name="Terasawa K."/>
            <person name="Tsugane M."/>
            <person name="Tsuji K."/>
            <person name="Ueda S."/>
            <person name="Waki K."/>
            <person name="Yamagata H."/>
            <person name="Yamamoto M."/>
            <person name="Yamamoto S."/>
            <person name="Yamane H."/>
            <person name="Yoshiki S."/>
            <person name="Yoshihara R."/>
            <person name="Yukawa K."/>
            <person name="Zhong H."/>
            <person name="Yano M."/>
            <person name="Yuan Q."/>
            <person name="Ouyang S."/>
            <person name="Liu J."/>
            <person name="Jones K.M."/>
            <person name="Gansberger K."/>
            <person name="Moffat K."/>
            <person name="Hill J."/>
            <person name="Bera J."/>
            <person name="Fadrosh D."/>
            <person name="Jin S."/>
            <person name="Johri S."/>
            <person name="Kim M."/>
            <person name="Overton L."/>
            <person name="Reardon M."/>
            <person name="Tsitrin T."/>
            <person name="Vuong H."/>
            <person name="Weaver B."/>
            <person name="Ciecko A."/>
            <person name="Tallon L."/>
            <person name="Jackson J."/>
            <person name="Pai G."/>
            <person name="Aken S.V."/>
            <person name="Utterback T."/>
            <person name="Reidmuller S."/>
            <person name="Feldblyum T."/>
            <person name="Hsiao J."/>
            <person name="Zismann V."/>
            <person name="Iobst S."/>
            <person name="de Vazeille A.R."/>
            <person name="Buell C.R."/>
            <person name="Ying K."/>
            <person name="Li Y."/>
            <person name="Lu T."/>
            <person name="Huang Y."/>
            <person name="Zhao Q."/>
            <person name="Feng Q."/>
            <person name="Zhang L."/>
            <person name="Zhu J."/>
            <person name="Weng Q."/>
            <person name="Mu J."/>
            <person name="Lu Y."/>
            <person name="Fan D."/>
            <person name="Liu Y."/>
            <person name="Guan J."/>
            <person name="Zhang Y."/>
            <person name="Yu S."/>
            <person name="Liu X."/>
            <person name="Zhang Y."/>
            <person name="Hong G."/>
            <person name="Han B."/>
            <person name="Choisne N."/>
            <person name="Demange N."/>
            <person name="Orjeda G."/>
            <person name="Samain S."/>
            <person name="Cattolico L."/>
            <person name="Pelletier E."/>
            <person name="Couloux A."/>
            <person name="Segurens B."/>
            <person name="Wincker P."/>
            <person name="D'Hont A."/>
            <person name="Scarpelli C."/>
            <person name="Weissenbach J."/>
            <person name="Salanoubat M."/>
            <person name="Quetier F."/>
            <person name="Yu Y."/>
            <person name="Kim H.R."/>
            <person name="Rambo T."/>
            <person name="Currie J."/>
            <person name="Collura K."/>
            <person name="Luo M."/>
            <person name="Yang T."/>
            <person name="Ammiraju J.S.S."/>
            <person name="Engler F."/>
            <person name="Soderlund C."/>
            <person name="Wing R.A."/>
            <person name="Palmer L.E."/>
            <person name="de la Bastide M."/>
            <person name="Spiegel L."/>
            <person name="Nascimento L."/>
            <person name="Zutavern T."/>
            <person name="O'Shaughnessy A."/>
            <person name="Dike S."/>
            <person name="Dedhia N."/>
            <person name="Preston R."/>
            <person name="Balija V."/>
            <person name="McCombie W.R."/>
            <person name="Chow T."/>
            <person name="Chen H."/>
            <person name="Chung M."/>
            <person name="Chen C."/>
            <person name="Shaw J."/>
            <person name="Wu H."/>
            <person name="Hsiao K."/>
            <person name="Chao Y."/>
            <person name="Chu M."/>
            <person name="Cheng C."/>
            <person name="Hour A."/>
            <person name="Lee P."/>
            <person name="Lin S."/>
            <person name="Lin Y."/>
            <person name="Liou J."/>
            <person name="Liu S."/>
            <person name="Hsing Y."/>
            <person name="Raghuvanshi S."/>
            <person name="Mohanty A."/>
            <person name="Bharti A.K."/>
            <person name="Gaur A."/>
            <person name="Gupta V."/>
            <person name="Kumar D."/>
            <person name="Ravi V."/>
            <person name="Vij S."/>
            <person name="Kapur A."/>
            <person name="Khurana P."/>
            <person name="Khurana P."/>
            <person name="Khurana J.P."/>
            <person name="Tyagi A.K."/>
            <person name="Gaikwad K."/>
            <person name="Singh A."/>
            <person name="Dalal V."/>
            <person name="Srivastava S."/>
            <person name="Dixit A."/>
            <person name="Pal A.K."/>
            <person name="Ghazi I.A."/>
            <person name="Yadav M."/>
            <person name="Pandit A."/>
            <person name="Bhargava A."/>
            <person name="Sureshbabu K."/>
            <person name="Batra K."/>
            <person name="Sharma T.R."/>
            <person name="Mohapatra T."/>
            <person name="Singh N.K."/>
            <person name="Messing J."/>
            <person name="Nelson A.B."/>
            <person name="Fuks G."/>
            <person name="Kavchok S."/>
            <person name="Keizer G."/>
            <person name="Linton E."/>
            <person name="Llaca V."/>
            <person name="Song R."/>
            <person name="Tanyolac B."/>
            <person name="Young S."/>
            <person name="Ho-Il K."/>
            <person name="Hahn J.H."/>
            <person name="Sangsakoo G."/>
            <person name="Vanavichit A."/>
            <person name="de Mattos Luiz.A.T."/>
            <person name="Zimmer P.D."/>
            <person name="Malone G."/>
            <person name="Dellagostin O."/>
            <person name="de Oliveira A.C."/>
            <person name="Bevan M."/>
            <person name="Bancroft I."/>
            <person name="Minx P."/>
            <person name="Cordum H."/>
            <person name="Wilson R."/>
            <person name="Cheng Z."/>
            <person name="Jin W."/>
            <person name="Jiang J."/>
            <person name="Leong S.A."/>
            <person name="Iwama H."/>
            <person name="Gojobori T."/>
            <person name="Itoh T."/>
            <person name="Niimura Y."/>
            <person name="Fujii Y."/>
            <person name="Habara T."/>
            <person name="Sakai H."/>
            <person name="Sato Y."/>
            <person name="Wilson G."/>
            <person name="Kumar K."/>
            <person name="McCouch S."/>
            <person name="Juretic N."/>
            <person name="Hoen D."/>
            <person name="Wright S."/>
            <person name="Bruskiewich R."/>
            <person name="Bureau T."/>
            <person name="Miyao A."/>
            <person name="Hirochika H."/>
            <person name="Nishikawa T."/>
            <person name="Kadowaki K."/>
            <person name="Sugiura M."/>
            <person name="Burr B."/>
            <person name="Sasaki T."/>
        </authorList>
    </citation>
    <scope>NUCLEOTIDE SEQUENCE [LARGE SCALE GENOMIC DNA]</scope>
    <source>
        <strain evidence="3">cv. Nipponbare</strain>
    </source>
</reference>
<dbReference type="PANTHER" id="PTHR34553">
    <property type="entry name" value="OS05G0597400 PROTEIN"/>
    <property type="match status" value="1"/>
</dbReference>
<dbReference type="Gramene" id="Os05t0597400-00">
    <property type="protein sequence ID" value="Os05t0597400-00"/>
    <property type="gene ID" value="Os05g0597400"/>
</dbReference>
<proteinExistence type="predicted"/>
<dbReference type="Proteomes" id="UP000059680">
    <property type="component" value="Chromosome 5"/>
</dbReference>
<dbReference type="EMBL" id="AP014961">
    <property type="protein sequence ID" value="BAS95689.1"/>
    <property type="molecule type" value="Genomic_DNA"/>
</dbReference>
<accession>A0A0N7KLD2</accession>
<feature type="region of interest" description="Disordered" evidence="1">
    <location>
        <begin position="68"/>
        <end position="97"/>
    </location>
</feature>
<keyword evidence="3" id="KW-1185">Reference proteome</keyword>
<evidence type="ECO:0000256" key="1">
    <source>
        <dbReference type="SAM" id="MobiDB-lite"/>
    </source>
</evidence>
<evidence type="ECO:0000313" key="3">
    <source>
        <dbReference type="Proteomes" id="UP000059680"/>
    </source>
</evidence>